<evidence type="ECO:0000313" key="1">
    <source>
        <dbReference type="EMBL" id="KZS05779.1"/>
    </source>
</evidence>
<keyword evidence="2" id="KW-1185">Reference proteome</keyword>
<protein>
    <submittedName>
        <fullName evidence="1">Uncharacterized protein</fullName>
    </submittedName>
</protein>
<organism evidence="1 2">
    <name type="scientific">Daphnia magna</name>
    <dbReference type="NCBI Taxonomy" id="35525"/>
    <lineage>
        <taxon>Eukaryota</taxon>
        <taxon>Metazoa</taxon>
        <taxon>Ecdysozoa</taxon>
        <taxon>Arthropoda</taxon>
        <taxon>Crustacea</taxon>
        <taxon>Branchiopoda</taxon>
        <taxon>Diplostraca</taxon>
        <taxon>Cladocera</taxon>
        <taxon>Anomopoda</taxon>
        <taxon>Daphniidae</taxon>
        <taxon>Daphnia</taxon>
    </lineage>
</organism>
<name>A0A164NAA6_9CRUS</name>
<accession>A0A164NAA6</accession>
<dbReference type="AlphaFoldDB" id="A0A164NAA6"/>
<comment type="caution">
    <text evidence="1">The sequence shown here is derived from an EMBL/GenBank/DDBJ whole genome shotgun (WGS) entry which is preliminary data.</text>
</comment>
<dbReference type="Proteomes" id="UP000076858">
    <property type="component" value="Unassembled WGS sequence"/>
</dbReference>
<gene>
    <name evidence="1" type="ORF">APZ42_030941</name>
</gene>
<reference evidence="1 2" key="1">
    <citation type="submission" date="2016-03" db="EMBL/GenBank/DDBJ databases">
        <title>EvidentialGene: Evidence-directed Construction of Genes on Genomes.</title>
        <authorList>
            <person name="Gilbert D.G."/>
            <person name="Choi J.-H."/>
            <person name="Mockaitis K."/>
            <person name="Colbourne J."/>
            <person name="Pfrender M."/>
        </authorList>
    </citation>
    <scope>NUCLEOTIDE SEQUENCE [LARGE SCALE GENOMIC DNA]</scope>
    <source>
        <strain evidence="1 2">Xinb3</strain>
        <tissue evidence="1">Complete organism</tissue>
    </source>
</reference>
<dbReference type="EMBL" id="LRGB01002863">
    <property type="protein sequence ID" value="KZS05779.1"/>
    <property type="molecule type" value="Genomic_DNA"/>
</dbReference>
<proteinExistence type="predicted"/>
<sequence>MSKLLRDFFFSFLSFCHTYLKPIFLTFRLFLPSFVFEMSNEADKDVLINRTPLSLNYGNFGCRREKVSRTATSKSGINNVLADIRRKLFNSWRDGSTQAFLFYTKPTRKRQANDFWFIGPDAEKFRGSSDWNDGNGGGLQNNIESIQQLEIQIPRCNP</sequence>
<evidence type="ECO:0000313" key="2">
    <source>
        <dbReference type="Proteomes" id="UP000076858"/>
    </source>
</evidence>